<reference evidence="2" key="2">
    <citation type="journal article" date="2023" name="Science">
        <title>Genomic signatures of disease resistance in endangered staghorn corals.</title>
        <authorList>
            <person name="Vollmer S.V."/>
            <person name="Selwyn J.D."/>
            <person name="Despard B.A."/>
            <person name="Roesel C.L."/>
        </authorList>
    </citation>
    <scope>NUCLEOTIDE SEQUENCE</scope>
    <source>
        <strain evidence="2">K2</strain>
    </source>
</reference>
<dbReference type="GO" id="GO:0051087">
    <property type="term" value="F:protein-folding chaperone binding"/>
    <property type="evidence" value="ECO:0007669"/>
    <property type="project" value="InterPro"/>
</dbReference>
<sequence>MASGGSEQDRLPQFTPSNYEIPSWQISWNKPWYQQFEGKRNIPSEYNSRGHVLECKCSLCEDDMESAFSPQTSNINHIFTPSPQDEKEGTLPVNEKSDKPKQSSKERIILFSDLPEVSPATSSETNDPPGFTSRNERSIPTQSDENLSVNTDALFDNIGALSSIQSIKNRVTDIQSRVQQFSGRKDSREFIVLRGLLVTTLAELNRIDAVGIRWLQQAKIIAMESIQDLLTQLKSKISEDDDI</sequence>
<dbReference type="AlphaFoldDB" id="A0AAD9QAU2"/>
<feature type="compositionally biased region" description="Basic and acidic residues" evidence="1">
    <location>
        <begin position="84"/>
        <end position="108"/>
    </location>
</feature>
<feature type="region of interest" description="Disordered" evidence="1">
    <location>
        <begin position="76"/>
        <end position="145"/>
    </location>
</feature>
<gene>
    <name evidence="2" type="ORF">P5673_019547</name>
</gene>
<reference evidence="2" key="1">
    <citation type="journal article" date="2023" name="G3 (Bethesda)">
        <title>Whole genome assembly and annotation of the endangered Caribbean coral Acropora cervicornis.</title>
        <authorList>
            <person name="Selwyn J.D."/>
            <person name="Vollmer S.V."/>
        </authorList>
    </citation>
    <scope>NUCLEOTIDE SEQUENCE</scope>
    <source>
        <strain evidence="2">K2</strain>
    </source>
</reference>
<comment type="caution">
    <text evidence="2">The sequence shown here is derived from an EMBL/GenBank/DDBJ whole genome shotgun (WGS) entry which is preliminary data.</text>
</comment>
<protein>
    <submittedName>
        <fullName evidence="2">Uncharacterized protein</fullName>
    </submittedName>
</protein>
<name>A0AAD9QAU2_ACRCE</name>
<dbReference type="Gene3D" id="1.20.58.120">
    <property type="entry name" value="BAG domain"/>
    <property type="match status" value="1"/>
</dbReference>
<organism evidence="2 3">
    <name type="scientific">Acropora cervicornis</name>
    <name type="common">Staghorn coral</name>
    <dbReference type="NCBI Taxonomy" id="6130"/>
    <lineage>
        <taxon>Eukaryota</taxon>
        <taxon>Metazoa</taxon>
        <taxon>Cnidaria</taxon>
        <taxon>Anthozoa</taxon>
        <taxon>Hexacorallia</taxon>
        <taxon>Scleractinia</taxon>
        <taxon>Astrocoeniina</taxon>
        <taxon>Acroporidae</taxon>
        <taxon>Acropora</taxon>
    </lineage>
</organism>
<proteinExistence type="predicted"/>
<dbReference type="Proteomes" id="UP001249851">
    <property type="component" value="Unassembled WGS sequence"/>
</dbReference>
<evidence type="ECO:0000313" key="3">
    <source>
        <dbReference type="Proteomes" id="UP001249851"/>
    </source>
</evidence>
<dbReference type="InterPro" id="IPR036533">
    <property type="entry name" value="BAG_dom_sf"/>
</dbReference>
<evidence type="ECO:0000313" key="2">
    <source>
        <dbReference type="EMBL" id="KAK2557982.1"/>
    </source>
</evidence>
<accession>A0AAD9QAU2</accession>
<dbReference type="EMBL" id="JARQWQ010000046">
    <property type="protein sequence ID" value="KAK2557982.1"/>
    <property type="molecule type" value="Genomic_DNA"/>
</dbReference>
<dbReference type="SUPFAM" id="SSF63491">
    <property type="entry name" value="BAG domain"/>
    <property type="match status" value="1"/>
</dbReference>
<evidence type="ECO:0000256" key="1">
    <source>
        <dbReference type="SAM" id="MobiDB-lite"/>
    </source>
</evidence>
<keyword evidence="3" id="KW-1185">Reference proteome</keyword>